<evidence type="ECO:0000313" key="1">
    <source>
        <dbReference type="EMBL" id="KAH3893772.1"/>
    </source>
</evidence>
<reference evidence="1" key="1">
    <citation type="journal article" date="2019" name="bioRxiv">
        <title>The Genome of the Zebra Mussel, Dreissena polymorpha: A Resource for Invasive Species Research.</title>
        <authorList>
            <person name="McCartney M.A."/>
            <person name="Auch B."/>
            <person name="Kono T."/>
            <person name="Mallez S."/>
            <person name="Zhang Y."/>
            <person name="Obille A."/>
            <person name="Becker A."/>
            <person name="Abrahante J.E."/>
            <person name="Garbe J."/>
            <person name="Badalamenti J.P."/>
            <person name="Herman A."/>
            <person name="Mangelson H."/>
            <person name="Liachko I."/>
            <person name="Sullivan S."/>
            <person name="Sone E.D."/>
            <person name="Koren S."/>
            <person name="Silverstein K.A.T."/>
            <person name="Beckman K.B."/>
            <person name="Gohl D.M."/>
        </authorList>
    </citation>
    <scope>NUCLEOTIDE SEQUENCE</scope>
    <source>
        <strain evidence="1">Duluth1</strain>
        <tissue evidence="1">Whole animal</tissue>
    </source>
</reference>
<evidence type="ECO:0000313" key="2">
    <source>
        <dbReference type="Proteomes" id="UP000828390"/>
    </source>
</evidence>
<dbReference type="Proteomes" id="UP000828390">
    <property type="component" value="Unassembled WGS sequence"/>
</dbReference>
<dbReference type="EMBL" id="JAIWYP010000001">
    <property type="protein sequence ID" value="KAH3893772.1"/>
    <property type="molecule type" value="Genomic_DNA"/>
</dbReference>
<comment type="caution">
    <text evidence="1">The sequence shown here is derived from an EMBL/GenBank/DDBJ whole genome shotgun (WGS) entry which is preliminary data.</text>
</comment>
<protein>
    <submittedName>
        <fullName evidence="1">Uncharacterized protein</fullName>
    </submittedName>
</protein>
<organism evidence="1 2">
    <name type="scientific">Dreissena polymorpha</name>
    <name type="common">Zebra mussel</name>
    <name type="synonym">Mytilus polymorpha</name>
    <dbReference type="NCBI Taxonomy" id="45954"/>
    <lineage>
        <taxon>Eukaryota</taxon>
        <taxon>Metazoa</taxon>
        <taxon>Spiralia</taxon>
        <taxon>Lophotrochozoa</taxon>
        <taxon>Mollusca</taxon>
        <taxon>Bivalvia</taxon>
        <taxon>Autobranchia</taxon>
        <taxon>Heteroconchia</taxon>
        <taxon>Euheterodonta</taxon>
        <taxon>Imparidentia</taxon>
        <taxon>Neoheterodontei</taxon>
        <taxon>Myida</taxon>
        <taxon>Dreissenoidea</taxon>
        <taxon>Dreissenidae</taxon>
        <taxon>Dreissena</taxon>
    </lineage>
</organism>
<sequence>MSRIPSKCKRDTCPDCHATCDVDGDKDTTFTDTVSAQRVFEIGRVDNSGPDEQNQSNWLPIWSLEELSNLQSQDSDIAIVINLKKRFDLKPSKSVIVRISQNVRTLWSLWDSLQFKCNDVYRLDCNNERLILPQKLRS</sequence>
<reference evidence="1" key="2">
    <citation type="submission" date="2020-11" db="EMBL/GenBank/DDBJ databases">
        <authorList>
            <person name="McCartney M.A."/>
            <person name="Auch B."/>
            <person name="Kono T."/>
            <person name="Mallez S."/>
            <person name="Becker A."/>
            <person name="Gohl D.M."/>
            <person name="Silverstein K.A.T."/>
            <person name="Koren S."/>
            <person name="Bechman K.B."/>
            <person name="Herman A."/>
            <person name="Abrahante J.E."/>
            <person name="Garbe J."/>
        </authorList>
    </citation>
    <scope>NUCLEOTIDE SEQUENCE</scope>
    <source>
        <strain evidence="1">Duluth1</strain>
        <tissue evidence="1">Whole animal</tissue>
    </source>
</reference>
<accession>A0A9D4NIH2</accession>
<name>A0A9D4NIH2_DREPO</name>
<gene>
    <name evidence="1" type="ORF">DPMN_017923</name>
</gene>
<keyword evidence="2" id="KW-1185">Reference proteome</keyword>
<dbReference type="AlphaFoldDB" id="A0A9D4NIH2"/>
<proteinExistence type="predicted"/>